<dbReference type="RefSeq" id="WP_143949586.1">
    <property type="nucleotide sequence ID" value="NZ_BAABMB010000001.1"/>
</dbReference>
<dbReference type="InterPro" id="IPR050483">
    <property type="entry name" value="CoA-transferase_III_domain"/>
</dbReference>
<dbReference type="EMBL" id="VLTJ01000031">
    <property type="protein sequence ID" value="TSH92036.1"/>
    <property type="molecule type" value="Genomic_DNA"/>
</dbReference>
<keyword evidence="1 2" id="KW-0808">Transferase</keyword>
<dbReference type="InterPro" id="IPR044855">
    <property type="entry name" value="CoA-Trfase_III_dom3_sf"/>
</dbReference>
<evidence type="ECO:0000313" key="2">
    <source>
        <dbReference type="EMBL" id="TSH92036.1"/>
    </source>
</evidence>
<comment type="caution">
    <text evidence="2">The sequence shown here is derived from an EMBL/GenBank/DDBJ whole genome shotgun (WGS) entry which is preliminary data.</text>
</comment>
<dbReference type="InterPro" id="IPR023606">
    <property type="entry name" value="CoA-Trfase_III_dom_1_sf"/>
</dbReference>
<accession>A0A556AGM3</accession>
<proteinExistence type="predicted"/>
<dbReference type="InterPro" id="IPR003673">
    <property type="entry name" value="CoA-Trfase_fam_III"/>
</dbReference>
<dbReference type="AlphaFoldDB" id="A0A556AGM3"/>
<dbReference type="Proteomes" id="UP000318405">
    <property type="component" value="Unassembled WGS sequence"/>
</dbReference>
<protein>
    <submittedName>
        <fullName evidence="2">CoA transferase</fullName>
    </submittedName>
</protein>
<keyword evidence="3" id="KW-1185">Reference proteome</keyword>
<gene>
    <name evidence="2" type="ORF">FOZ76_17540</name>
</gene>
<name>A0A556AGM3_9BURK</name>
<dbReference type="Gene3D" id="3.40.50.10540">
    <property type="entry name" value="Crotonobetainyl-coa:carnitine coa-transferase, domain 1"/>
    <property type="match status" value="1"/>
</dbReference>
<sequence length="400" mass="42731">MSEPTAAGLRPLSGLRVLDLSRVLAGPYCCAMLAEQGAEVIKVERPGQGDENRLWGHLLQGVGVDYLNVNRGKRGITVNLQHRQGQEVIRRLAADTDVLVENFVADATLRYGLTYEDLSEINPRLIYCSISAYGDRGPMRGQRGYDGAMQAFTGHMSITGEPGGAPVRSGASVLDMSTGIATYGAVLTALLARASTGRGQRICTSLLKTALALMGTHGAAYLNAGVLPQRAGSGVSHLAPYGAYRTLDGYVVIGVLNDASWRRLCRQLGLAQLPADPRFSDMQARVLHRRELDAVIEDVVSTQATAYWCALLEKAGIVVAPVNTLEQAMQHAQVAQNAMVGSVGEGERRLRLVSGPMDFGQWQPAMDLPPPLLGEHTDQVLGEIGYSNAEIAGLRASGAI</sequence>
<dbReference type="OrthoDB" id="5294844at2"/>
<dbReference type="SUPFAM" id="SSF89796">
    <property type="entry name" value="CoA-transferase family III (CaiB/BaiF)"/>
    <property type="match status" value="1"/>
</dbReference>
<reference evidence="2 3" key="1">
    <citation type="submission" date="2019-07" db="EMBL/GenBank/DDBJ databases">
        <title>Qingshengfaniella alkalisoli gen. nov., sp. nov., isolated from saline soil.</title>
        <authorList>
            <person name="Xu L."/>
            <person name="Huang X.-X."/>
            <person name="Sun J.-Q."/>
        </authorList>
    </citation>
    <scope>NUCLEOTIDE SEQUENCE [LARGE SCALE GENOMIC DNA]</scope>
    <source>
        <strain evidence="2 3">DSM 27279</strain>
    </source>
</reference>
<dbReference type="GO" id="GO:0008410">
    <property type="term" value="F:CoA-transferase activity"/>
    <property type="evidence" value="ECO:0007669"/>
    <property type="project" value="TreeGrafter"/>
</dbReference>
<dbReference type="Pfam" id="PF02515">
    <property type="entry name" value="CoA_transf_3"/>
    <property type="match status" value="1"/>
</dbReference>
<dbReference type="Gene3D" id="3.30.1540.10">
    <property type="entry name" value="formyl-coa transferase, domain 3"/>
    <property type="match status" value="1"/>
</dbReference>
<organism evidence="2 3">
    <name type="scientific">Verticiella sediminum</name>
    <dbReference type="NCBI Taxonomy" id="1247510"/>
    <lineage>
        <taxon>Bacteria</taxon>
        <taxon>Pseudomonadati</taxon>
        <taxon>Pseudomonadota</taxon>
        <taxon>Betaproteobacteria</taxon>
        <taxon>Burkholderiales</taxon>
        <taxon>Alcaligenaceae</taxon>
        <taxon>Verticiella</taxon>
    </lineage>
</organism>
<evidence type="ECO:0000313" key="3">
    <source>
        <dbReference type="Proteomes" id="UP000318405"/>
    </source>
</evidence>
<dbReference type="PANTHER" id="PTHR48207:SF3">
    <property type="entry name" value="SUCCINATE--HYDROXYMETHYLGLUTARATE COA-TRANSFERASE"/>
    <property type="match status" value="1"/>
</dbReference>
<dbReference type="PANTHER" id="PTHR48207">
    <property type="entry name" value="SUCCINATE--HYDROXYMETHYLGLUTARATE COA-TRANSFERASE"/>
    <property type="match status" value="1"/>
</dbReference>
<evidence type="ECO:0000256" key="1">
    <source>
        <dbReference type="ARBA" id="ARBA00022679"/>
    </source>
</evidence>